<sequence length="78" mass="8841">MYEVGPIDDLARLPDDLAPEFAELRTALELSPWTVGRPYLESNPTGMRVETFGRGRALLVFGISEYERRVNVFDLVVL</sequence>
<evidence type="ECO:0000313" key="2">
    <source>
        <dbReference type="Proteomes" id="UP001385809"/>
    </source>
</evidence>
<organism evidence="1 2">
    <name type="scientific">Actinomycetospora aurantiaca</name>
    <dbReference type="NCBI Taxonomy" id="3129233"/>
    <lineage>
        <taxon>Bacteria</taxon>
        <taxon>Bacillati</taxon>
        <taxon>Actinomycetota</taxon>
        <taxon>Actinomycetes</taxon>
        <taxon>Pseudonocardiales</taxon>
        <taxon>Pseudonocardiaceae</taxon>
        <taxon>Actinomycetospora</taxon>
    </lineage>
</organism>
<comment type="caution">
    <text evidence="1">The sequence shown here is derived from an EMBL/GenBank/DDBJ whole genome shotgun (WGS) entry which is preliminary data.</text>
</comment>
<dbReference type="EMBL" id="JBBEGN010000001">
    <property type="protein sequence ID" value="MEJ2866637.1"/>
    <property type="molecule type" value="Genomic_DNA"/>
</dbReference>
<protein>
    <submittedName>
        <fullName evidence="1">Uncharacterized protein</fullName>
    </submittedName>
</protein>
<dbReference type="Proteomes" id="UP001385809">
    <property type="component" value="Unassembled WGS sequence"/>
</dbReference>
<dbReference type="RefSeq" id="WP_337693255.1">
    <property type="nucleotide sequence ID" value="NZ_JBBEGN010000001.1"/>
</dbReference>
<proteinExistence type="predicted"/>
<reference evidence="1 2" key="1">
    <citation type="submission" date="2024-03" db="EMBL/GenBank/DDBJ databases">
        <title>Actinomycetospora sp. OC33-EN08, a novel actinomycete isolated from wild orchid (Aerides multiflora).</title>
        <authorList>
            <person name="Suriyachadkun C."/>
        </authorList>
    </citation>
    <scope>NUCLEOTIDE SEQUENCE [LARGE SCALE GENOMIC DNA]</scope>
    <source>
        <strain evidence="1 2">OC33-EN08</strain>
    </source>
</reference>
<accession>A0ABU8MHP0</accession>
<keyword evidence="2" id="KW-1185">Reference proteome</keyword>
<evidence type="ECO:0000313" key="1">
    <source>
        <dbReference type="EMBL" id="MEJ2866637.1"/>
    </source>
</evidence>
<name>A0ABU8MHP0_9PSEU</name>
<gene>
    <name evidence="1" type="ORF">WCD74_02600</name>
</gene>